<protein>
    <recommendedName>
        <fullName evidence="7">ARID domain-containing protein</fullName>
    </recommendedName>
</protein>
<dbReference type="SUPFAM" id="SSF46774">
    <property type="entry name" value="ARID-like"/>
    <property type="match status" value="1"/>
</dbReference>
<reference evidence="8 9" key="1">
    <citation type="journal article" date="2010" name="Plant Cell">
        <title>The Chlorella variabilis NC64A genome reveals adaptation to photosymbiosis, coevolution with viruses, and cryptic sex.</title>
        <authorList>
            <person name="Blanc G."/>
            <person name="Duncan G."/>
            <person name="Agarkova I."/>
            <person name="Borodovsky M."/>
            <person name="Gurnon J."/>
            <person name="Kuo A."/>
            <person name="Lindquist E."/>
            <person name="Lucas S."/>
            <person name="Pangilinan J."/>
            <person name="Polle J."/>
            <person name="Salamov A."/>
            <person name="Terry A."/>
            <person name="Yamada T."/>
            <person name="Dunigan D.D."/>
            <person name="Grigoriev I.V."/>
            <person name="Claverie J.M."/>
            <person name="Van Etten J.L."/>
        </authorList>
    </citation>
    <scope>NUCLEOTIDE SEQUENCE [LARGE SCALE GENOMIC DNA]</scope>
    <source>
        <strain evidence="8 9">NC64A</strain>
    </source>
</reference>
<dbReference type="AlphaFoldDB" id="E1ZQ84"/>
<evidence type="ECO:0000259" key="7">
    <source>
        <dbReference type="PROSITE" id="PS51011"/>
    </source>
</evidence>
<organism evidence="9">
    <name type="scientific">Chlorella variabilis</name>
    <name type="common">Green alga</name>
    <dbReference type="NCBI Taxonomy" id="554065"/>
    <lineage>
        <taxon>Eukaryota</taxon>
        <taxon>Viridiplantae</taxon>
        <taxon>Chlorophyta</taxon>
        <taxon>core chlorophytes</taxon>
        <taxon>Trebouxiophyceae</taxon>
        <taxon>Chlorellales</taxon>
        <taxon>Chlorellaceae</taxon>
        <taxon>Chlorella clade</taxon>
        <taxon>Chlorella</taxon>
    </lineage>
</organism>
<evidence type="ECO:0000256" key="3">
    <source>
        <dbReference type="ARBA" id="ARBA00023163"/>
    </source>
</evidence>
<dbReference type="Pfam" id="PF07386">
    <property type="entry name" value="DUF1499"/>
    <property type="match status" value="1"/>
</dbReference>
<feature type="region of interest" description="Disordered" evidence="5">
    <location>
        <begin position="229"/>
        <end position="279"/>
    </location>
</feature>
<feature type="compositionally biased region" description="Acidic residues" evidence="5">
    <location>
        <begin position="243"/>
        <end position="258"/>
    </location>
</feature>
<feature type="compositionally biased region" description="Low complexity" evidence="5">
    <location>
        <begin position="974"/>
        <end position="987"/>
    </location>
</feature>
<dbReference type="CDD" id="cd16100">
    <property type="entry name" value="ARID"/>
    <property type="match status" value="1"/>
</dbReference>
<dbReference type="OrthoDB" id="511505at2759"/>
<dbReference type="eggNOG" id="KOG2744">
    <property type="taxonomic scope" value="Eukaryota"/>
</dbReference>
<evidence type="ECO:0000313" key="9">
    <source>
        <dbReference type="Proteomes" id="UP000008141"/>
    </source>
</evidence>
<dbReference type="InterPro" id="IPR001606">
    <property type="entry name" value="ARID_dom"/>
</dbReference>
<dbReference type="InterPro" id="IPR045147">
    <property type="entry name" value="ARI3A/B/C"/>
</dbReference>
<dbReference type="PANTHER" id="PTHR15348">
    <property type="entry name" value="AT-RICH INTERACTIVE DOMAIN-CONTAINING PROTEIN ARID DOMAIN- CONTAINING PROTEIN DEAD RINGER PROTEIN B-CELL REGULATOR OF IGH TRANSCRIPTION BRIGHT"/>
    <property type="match status" value="1"/>
</dbReference>
<dbReference type="GO" id="GO:0006357">
    <property type="term" value="P:regulation of transcription by RNA polymerase II"/>
    <property type="evidence" value="ECO:0007669"/>
    <property type="project" value="InterPro"/>
</dbReference>
<keyword evidence="9" id="KW-1185">Reference proteome</keyword>
<feature type="domain" description="ARID" evidence="7">
    <location>
        <begin position="277"/>
        <end position="369"/>
    </location>
</feature>
<dbReference type="GeneID" id="17351324"/>
<keyword evidence="2" id="KW-0238">DNA-binding</keyword>
<keyword evidence="6" id="KW-0472">Membrane</keyword>
<evidence type="ECO:0000256" key="4">
    <source>
        <dbReference type="ARBA" id="ARBA00023242"/>
    </source>
</evidence>
<dbReference type="EMBL" id="GL433859">
    <property type="protein sequence ID" value="EFN51889.1"/>
    <property type="molecule type" value="Genomic_DNA"/>
</dbReference>
<dbReference type="STRING" id="554065.E1ZQ84"/>
<feature type="compositionally biased region" description="Basic residues" evidence="5">
    <location>
        <begin position="412"/>
        <end position="428"/>
    </location>
</feature>
<feature type="compositionally biased region" description="Low complexity" evidence="5">
    <location>
        <begin position="907"/>
        <end position="933"/>
    </location>
</feature>
<dbReference type="Pfam" id="PF01388">
    <property type="entry name" value="ARID"/>
    <property type="match status" value="1"/>
</dbReference>
<dbReference type="RefSeq" id="XP_005843991.1">
    <property type="nucleotide sequence ID" value="XM_005843929.1"/>
</dbReference>
<dbReference type="PANTHER" id="PTHR15348:SF0">
    <property type="entry name" value="PROTEIN DEAD RINGER"/>
    <property type="match status" value="1"/>
</dbReference>
<dbReference type="GO" id="GO:0003677">
    <property type="term" value="F:DNA binding"/>
    <property type="evidence" value="ECO:0007669"/>
    <property type="project" value="UniProtKB-KW"/>
</dbReference>
<gene>
    <name evidence="8" type="ORF">CHLNCDRAFT_139476</name>
</gene>
<keyword evidence="1" id="KW-0805">Transcription regulation</keyword>
<keyword evidence="3" id="KW-0804">Transcription</keyword>
<name>E1ZQ84_CHLVA</name>
<evidence type="ECO:0000313" key="8">
    <source>
        <dbReference type="EMBL" id="EFN51889.1"/>
    </source>
</evidence>
<evidence type="ECO:0000256" key="1">
    <source>
        <dbReference type="ARBA" id="ARBA00023015"/>
    </source>
</evidence>
<dbReference type="KEGG" id="cvr:CHLNCDRAFT_139476"/>
<feature type="compositionally biased region" description="Low complexity" evidence="5">
    <location>
        <begin position="500"/>
        <end position="513"/>
    </location>
</feature>
<dbReference type="Gene3D" id="1.10.150.60">
    <property type="entry name" value="ARID DNA-binding domain"/>
    <property type="match status" value="1"/>
</dbReference>
<feature type="compositionally biased region" description="Acidic residues" evidence="5">
    <location>
        <begin position="454"/>
        <end position="463"/>
    </location>
</feature>
<feature type="compositionally biased region" description="Low complexity" evidence="5">
    <location>
        <begin position="522"/>
        <end position="545"/>
    </location>
</feature>
<keyword evidence="6" id="KW-1133">Transmembrane helix</keyword>
<keyword evidence="4" id="KW-0539">Nucleus</keyword>
<feature type="region of interest" description="Disordered" evidence="5">
    <location>
        <begin position="371"/>
        <end position="595"/>
    </location>
</feature>
<dbReference type="SMART" id="SM00501">
    <property type="entry name" value="BRIGHT"/>
    <property type="match status" value="1"/>
</dbReference>
<accession>E1ZQ84</accession>
<proteinExistence type="predicted"/>
<evidence type="ECO:0000256" key="2">
    <source>
        <dbReference type="ARBA" id="ARBA00023125"/>
    </source>
</evidence>
<keyword evidence="6" id="KW-0812">Transmembrane</keyword>
<dbReference type="InterPro" id="IPR010865">
    <property type="entry name" value="DUF1499"/>
</dbReference>
<dbReference type="InParanoid" id="E1ZQ84"/>
<feature type="region of interest" description="Disordered" evidence="5">
    <location>
        <begin position="881"/>
        <end position="987"/>
    </location>
</feature>
<feature type="transmembrane region" description="Helical" evidence="6">
    <location>
        <begin position="15"/>
        <end position="38"/>
    </location>
</feature>
<evidence type="ECO:0000256" key="6">
    <source>
        <dbReference type="SAM" id="Phobius"/>
    </source>
</evidence>
<feature type="compositionally biased region" description="Pro residues" evidence="5">
    <location>
        <begin position="886"/>
        <end position="895"/>
    </location>
</feature>
<dbReference type="GO" id="GO:0005634">
    <property type="term" value="C:nucleus"/>
    <property type="evidence" value="ECO:0007669"/>
    <property type="project" value="TreeGrafter"/>
</dbReference>
<dbReference type="Proteomes" id="UP000008141">
    <property type="component" value="Unassembled WGS sequence"/>
</dbReference>
<feature type="transmembrane region" description="Helical" evidence="6">
    <location>
        <begin position="77"/>
        <end position="96"/>
    </location>
</feature>
<feature type="compositionally biased region" description="Low complexity" evidence="5">
    <location>
        <begin position="949"/>
        <end position="967"/>
    </location>
</feature>
<evidence type="ECO:0000256" key="5">
    <source>
        <dbReference type="SAM" id="MobiDB-lite"/>
    </source>
</evidence>
<feature type="compositionally biased region" description="Basic and acidic residues" evidence="5">
    <location>
        <begin position="434"/>
        <end position="450"/>
    </location>
</feature>
<sequence>MASVVELCLAALWRFYLGIALGFGLAKMGTSLCGMTLATRPPPPPSRGCFGAIKNQGRRLLMWGASQLQSLFYMFRWVIYLYGVVVLLMAAIHLGSPDYRYRDFPNECPPDKQWGCSRIAESNPHGVRHLQPLHLAATVADVQSYATSWVQDQAQARLLGDTRPGFLHARILTFFWGFADDFLISLRCNEVGQAVVEVQSQLRIGYSDLGVNGRRNEQFMLQLSQAVQQGHIPQGTPTSSAAEQDEWEPGSEEEEEGSEAPRSSCPSQQSEQHDKDPEESAAFMAQLTSFFQSRSRTMPAPRFMHRELDVAKLWRLVDGHGGYDEVVCHSKLWAQVGRHFDPPKSMTNLSYNMKRMYTRSGLLAYERSLQGIPEPLPEPGPSRPLNAAAGTKPRASRKRRSKPPEADNAQPKRARQQQKPRAARRRRQAQGAAEARKEGQQHEHQLKEDGQQLENDEEQEGEEQPPPVAVAAPGSTSQEGLGPGEAQASGRNSGKGRSGSRGFSPSRGTQASPQQPPPQPVLPGQAASPAAASRASSGNAGRPSRTSPSPQEAASGGMQLPAPPAAVAQRTARPARAKRAPAQYGDYSLQPRTRARHAEDAGVAAWSGAGALERGGGELVGRSVRLWDPLAQRHRVGRVTAYHAAAGKHVVQYEGGREQVADLRDLQGTPSWQLRQDDAEDLAAAQQLAALAGAGRQGSTQLQQLPLPEQRDAAGQQEQGQQEVLHVGVLRTLSEAAEAVPACTAAGAFFSDLAAAAEPQPPHGSRQGPAHARTGTAPVTRTAAAGAAAAAAAGAAGQGPGVAIDAATSIVLMQQAADLVRGMHEELQKSREQLPQLAGDLQVAHDRQAAAEMECRSAQGAALEARKGLQLLLGQAQALIGQRAPAPSPPPPPAWAPTHSQPQAQGPAELLASPQQPAAQAATAGVHSRSQPLFPQPLFPQPQRPPQPQQALRPSQWPAGAGPGQQAHGRRETVQQPRVQQQLQQAVASQHAQLPPYMQAAAAAVHAALSAASASSVL</sequence>
<dbReference type="SMART" id="SM01014">
    <property type="entry name" value="ARID"/>
    <property type="match status" value="1"/>
</dbReference>
<feature type="compositionally biased region" description="Pro residues" evidence="5">
    <location>
        <begin position="934"/>
        <end position="948"/>
    </location>
</feature>
<dbReference type="PROSITE" id="PS51011">
    <property type="entry name" value="ARID"/>
    <property type="match status" value="1"/>
</dbReference>
<dbReference type="InterPro" id="IPR036431">
    <property type="entry name" value="ARID_dom_sf"/>
</dbReference>